<dbReference type="PANTHER" id="PTHR38834">
    <property type="entry name" value="PERIPLASMIC SUBSTRATE BINDING PROTEIN FAMILY 3"/>
    <property type="match status" value="1"/>
</dbReference>
<dbReference type="EMBL" id="JAHTGR010000011">
    <property type="protein sequence ID" value="MBV6323463.1"/>
    <property type="molecule type" value="Genomic_DNA"/>
</dbReference>
<dbReference type="PROSITE" id="PS51257">
    <property type="entry name" value="PROKAR_LIPOPROTEIN"/>
    <property type="match status" value="1"/>
</dbReference>
<feature type="chain" id="PRO_5041242255" evidence="1">
    <location>
        <begin position="25"/>
        <end position="257"/>
    </location>
</feature>
<evidence type="ECO:0000259" key="2">
    <source>
        <dbReference type="Pfam" id="PF00497"/>
    </source>
</evidence>
<dbReference type="EMBL" id="JALJZU010000002">
    <property type="protein sequence ID" value="MCP2007583.1"/>
    <property type="molecule type" value="Genomic_DNA"/>
</dbReference>
<name>A0AA41H7G6_9BURK</name>
<dbReference type="InterPro" id="IPR001638">
    <property type="entry name" value="Solute-binding_3/MltF_N"/>
</dbReference>
<accession>A0AA41H7G6</accession>
<sequence>MASRIALFYLHAALLFVACAAAQATDTFTLYTEEYPPFNWADKKTGAATGLSTDIILELMRRAELAVTAPALMPWARAMALTTKNANSCLFSMARTPEREANFAWVGPVGRNEWVMYARAEDHIHLSSLEDARPYTVGTIIGDAMVPLLRANQLNLSMVPYNRTNAPKLKMQRIQLWSEGRLPGLYIMDEMGITGMEAVLTFAHYDMYLACNKGMDGNEVARLNTLLRAMYRDGTVKRIYGSYGFDNYAPRTEQIAK</sequence>
<reference evidence="4" key="2">
    <citation type="submission" date="2022-03" db="EMBL/GenBank/DDBJ databases">
        <title>Genome Encyclopedia of Bacteria and Archaea VI: Functional Genomics of Type Strains.</title>
        <authorList>
            <person name="Whitman W."/>
        </authorList>
    </citation>
    <scope>NUCLEOTIDE SEQUENCE</scope>
    <source>
        <strain evidence="4">HSC-15S17</strain>
    </source>
</reference>
<dbReference type="Proteomes" id="UP001162889">
    <property type="component" value="Unassembled WGS sequence"/>
</dbReference>
<protein>
    <submittedName>
        <fullName evidence="3">ABC transporter substrate-binding protein</fullName>
    </submittedName>
    <submittedName>
        <fullName evidence="4">Polar amino acid transport system substrate-binding protein</fullName>
    </submittedName>
</protein>
<dbReference type="RefSeq" id="WP_217944159.1">
    <property type="nucleotide sequence ID" value="NZ_JAHTGR010000011.1"/>
</dbReference>
<feature type="domain" description="Solute-binding protein family 3/N-terminal" evidence="2">
    <location>
        <begin position="32"/>
        <end position="243"/>
    </location>
</feature>
<keyword evidence="1" id="KW-0732">Signal</keyword>
<proteinExistence type="predicted"/>
<organism evidence="3 5">
    <name type="scientific">Duganella violaceipulchra</name>
    <dbReference type="NCBI Taxonomy" id="2849652"/>
    <lineage>
        <taxon>Bacteria</taxon>
        <taxon>Pseudomonadati</taxon>
        <taxon>Pseudomonadota</taxon>
        <taxon>Betaproteobacteria</taxon>
        <taxon>Burkholderiales</taxon>
        <taxon>Oxalobacteraceae</taxon>
        <taxon>Telluria group</taxon>
        <taxon>Duganella</taxon>
    </lineage>
</organism>
<dbReference type="Pfam" id="PF00497">
    <property type="entry name" value="SBP_bac_3"/>
    <property type="match status" value="1"/>
</dbReference>
<evidence type="ECO:0000313" key="4">
    <source>
        <dbReference type="EMBL" id="MCP2007583.1"/>
    </source>
</evidence>
<dbReference type="Proteomes" id="UP001155901">
    <property type="component" value="Unassembled WGS sequence"/>
</dbReference>
<keyword evidence="6" id="KW-1185">Reference proteome</keyword>
<feature type="signal peptide" evidence="1">
    <location>
        <begin position="1"/>
        <end position="24"/>
    </location>
</feature>
<evidence type="ECO:0000313" key="6">
    <source>
        <dbReference type="Proteomes" id="UP001162889"/>
    </source>
</evidence>
<evidence type="ECO:0000256" key="1">
    <source>
        <dbReference type="SAM" id="SignalP"/>
    </source>
</evidence>
<gene>
    <name evidence="3" type="ORF">KVP70_21230</name>
    <name evidence="4" type="ORF">L1274_001276</name>
</gene>
<comment type="caution">
    <text evidence="3">The sequence shown here is derived from an EMBL/GenBank/DDBJ whole genome shotgun (WGS) entry which is preliminary data.</text>
</comment>
<evidence type="ECO:0000313" key="3">
    <source>
        <dbReference type="EMBL" id="MBV6323463.1"/>
    </source>
</evidence>
<dbReference type="PANTHER" id="PTHR38834:SF3">
    <property type="entry name" value="SOLUTE-BINDING PROTEIN FAMILY 3_N-TERMINAL DOMAIN-CONTAINING PROTEIN"/>
    <property type="match status" value="1"/>
</dbReference>
<reference evidence="3" key="1">
    <citation type="submission" date="2021-07" db="EMBL/GenBank/DDBJ databases">
        <title>Characterization of violacein-producing bacteria and related species.</title>
        <authorList>
            <person name="Wilson H.S."/>
            <person name="De Leon M.E."/>
        </authorList>
    </citation>
    <scope>NUCLEOTIDE SEQUENCE</scope>
    <source>
        <strain evidence="3">HSC-15S17</strain>
    </source>
</reference>
<evidence type="ECO:0000313" key="5">
    <source>
        <dbReference type="Proteomes" id="UP001155901"/>
    </source>
</evidence>
<dbReference type="AlphaFoldDB" id="A0AA41H7G6"/>